<name>A0AB34JIF2_PRYPA</name>
<evidence type="ECO:0000256" key="6">
    <source>
        <dbReference type="ARBA" id="ARBA00022989"/>
    </source>
</evidence>
<dbReference type="InterPro" id="IPR038407">
    <property type="entry name" value="v-SNARE_N_sf"/>
</dbReference>
<dbReference type="FunFam" id="1.20.5.110:FF:000002">
    <property type="entry name" value="Vesicle transport through interaction with t-SNAREsB"/>
    <property type="match status" value="1"/>
</dbReference>
<dbReference type="Gene3D" id="1.20.5.110">
    <property type="match status" value="1"/>
</dbReference>
<evidence type="ECO:0000256" key="9">
    <source>
        <dbReference type="SAM" id="MobiDB-lite"/>
    </source>
</evidence>
<proteinExistence type="inferred from homology"/>
<dbReference type="AlphaFoldDB" id="A0AB34JIF2"/>
<dbReference type="GO" id="GO:0012507">
    <property type="term" value="C:ER to Golgi transport vesicle membrane"/>
    <property type="evidence" value="ECO:0007669"/>
    <property type="project" value="TreeGrafter"/>
</dbReference>
<keyword evidence="7" id="KW-0175">Coiled coil</keyword>
<keyword evidence="5" id="KW-0653">Protein transport</keyword>
<feature type="compositionally biased region" description="Pro residues" evidence="9">
    <location>
        <begin position="239"/>
        <end position="252"/>
    </location>
</feature>
<keyword evidence="4 10" id="KW-0812">Transmembrane</keyword>
<organism evidence="12 13">
    <name type="scientific">Prymnesium parvum</name>
    <name type="common">Toxic golden alga</name>
    <dbReference type="NCBI Taxonomy" id="97485"/>
    <lineage>
        <taxon>Eukaryota</taxon>
        <taxon>Haptista</taxon>
        <taxon>Haptophyta</taxon>
        <taxon>Prymnesiophyceae</taxon>
        <taxon>Prymnesiales</taxon>
        <taxon>Prymnesiaceae</taxon>
        <taxon>Prymnesium</taxon>
    </lineage>
</organism>
<dbReference type="Pfam" id="PF12352">
    <property type="entry name" value="V-SNARE_C"/>
    <property type="match status" value="1"/>
</dbReference>
<dbReference type="SUPFAM" id="SSF58038">
    <property type="entry name" value="SNARE fusion complex"/>
    <property type="match status" value="1"/>
</dbReference>
<comment type="caution">
    <text evidence="12">The sequence shown here is derived from an EMBL/GenBank/DDBJ whole genome shotgun (WGS) entry which is preliminary data.</text>
</comment>
<dbReference type="GO" id="GO:0000149">
    <property type="term" value="F:SNARE binding"/>
    <property type="evidence" value="ECO:0007669"/>
    <property type="project" value="TreeGrafter"/>
</dbReference>
<dbReference type="GO" id="GO:0005789">
    <property type="term" value="C:endoplasmic reticulum membrane"/>
    <property type="evidence" value="ECO:0007669"/>
    <property type="project" value="TreeGrafter"/>
</dbReference>
<dbReference type="Pfam" id="PF05008">
    <property type="entry name" value="V-SNARE"/>
    <property type="match status" value="1"/>
</dbReference>
<dbReference type="GO" id="GO:0005794">
    <property type="term" value="C:Golgi apparatus"/>
    <property type="evidence" value="ECO:0007669"/>
    <property type="project" value="TreeGrafter"/>
</dbReference>
<dbReference type="InterPro" id="IPR010989">
    <property type="entry name" value="SNARE"/>
</dbReference>
<evidence type="ECO:0000256" key="8">
    <source>
        <dbReference type="ARBA" id="ARBA00023136"/>
    </source>
</evidence>
<feature type="region of interest" description="Disordered" evidence="9">
    <location>
        <begin position="233"/>
        <end position="252"/>
    </location>
</feature>
<dbReference type="GO" id="GO:0031201">
    <property type="term" value="C:SNARE complex"/>
    <property type="evidence" value="ECO:0007669"/>
    <property type="project" value="TreeGrafter"/>
</dbReference>
<dbReference type="GO" id="GO:0006886">
    <property type="term" value="P:intracellular protein transport"/>
    <property type="evidence" value="ECO:0007669"/>
    <property type="project" value="InterPro"/>
</dbReference>
<keyword evidence="8 10" id="KW-0472">Membrane</keyword>
<dbReference type="GO" id="GO:0005484">
    <property type="term" value="F:SNAP receptor activity"/>
    <property type="evidence" value="ECO:0007669"/>
    <property type="project" value="TreeGrafter"/>
</dbReference>
<gene>
    <name evidence="12" type="ORF">AB1Y20_021012</name>
</gene>
<feature type="domain" description="Vesicle transport v-SNARE N-terminal" evidence="11">
    <location>
        <begin position="5"/>
        <end position="94"/>
    </location>
</feature>
<dbReference type="GO" id="GO:0006906">
    <property type="term" value="P:vesicle fusion"/>
    <property type="evidence" value="ECO:0007669"/>
    <property type="project" value="TreeGrafter"/>
</dbReference>
<dbReference type="SUPFAM" id="SSF47661">
    <property type="entry name" value="t-snare proteins"/>
    <property type="match status" value="1"/>
</dbReference>
<dbReference type="EMBL" id="JBGBPQ010000007">
    <property type="protein sequence ID" value="KAL1521345.1"/>
    <property type="molecule type" value="Genomic_DNA"/>
</dbReference>
<evidence type="ECO:0000256" key="3">
    <source>
        <dbReference type="ARBA" id="ARBA00022448"/>
    </source>
</evidence>
<comment type="subcellular location">
    <subcellularLocation>
        <location evidence="1">Membrane</location>
        <topology evidence="1">Single-pass type IV membrane protein</topology>
    </subcellularLocation>
</comment>
<dbReference type="PANTHER" id="PTHR21230:SF26">
    <property type="entry name" value="VESICLE TRANSPORT THROUGH INTERACTION WITH T-SNARES HOMOLOG 1A"/>
    <property type="match status" value="1"/>
</dbReference>
<dbReference type="PANTHER" id="PTHR21230">
    <property type="entry name" value="VESICLE TRANSPORT V-SNARE PROTEIN VTI1-RELATED"/>
    <property type="match status" value="1"/>
</dbReference>
<evidence type="ECO:0000256" key="2">
    <source>
        <dbReference type="ARBA" id="ARBA00006108"/>
    </source>
</evidence>
<comment type="similarity">
    <text evidence="2">Belongs to the VTI1 family.</text>
</comment>
<accession>A0AB34JIF2</accession>
<evidence type="ECO:0000259" key="11">
    <source>
        <dbReference type="Pfam" id="PF05008"/>
    </source>
</evidence>
<evidence type="ECO:0000256" key="1">
    <source>
        <dbReference type="ARBA" id="ARBA00004211"/>
    </source>
</evidence>
<keyword evidence="6 10" id="KW-1133">Transmembrane helix</keyword>
<feature type="transmembrane region" description="Helical" evidence="10">
    <location>
        <begin position="204"/>
        <end position="227"/>
    </location>
</feature>
<evidence type="ECO:0000256" key="7">
    <source>
        <dbReference type="ARBA" id="ARBA00023054"/>
    </source>
</evidence>
<evidence type="ECO:0000256" key="5">
    <source>
        <dbReference type="ARBA" id="ARBA00022927"/>
    </source>
</evidence>
<evidence type="ECO:0000256" key="10">
    <source>
        <dbReference type="SAM" id="Phobius"/>
    </source>
</evidence>
<keyword evidence="3" id="KW-0813">Transport</keyword>
<evidence type="ECO:0000313" key="13">
    <source>
        <dbReference type="Proteomes" id="UP001515480"/>
    </source>
</evidence>
<sequence>MAGTRVFDHYEAEYLSSTKQAAQGLEYLADLIPGGEKDKVVKATASALDAADLLVQQMELEARSTSGETKAQLVAQAKDYKSGIALLRRKLRTAQSTTSTKSEAQARAELFASTDPSLRQEVETQHARLLQSTERLQKGTEKLRAARQTALETEAIGSSIMVDLEQQRQTMERSRATLAFANSGLDRSKKLLQGMGRRAQANKVLMVVIIVALLSMILLIIWLNFFFKPSHTTQKDGLSPPPPPPPMPPTLV</sequence>
<dbReference type="Gene3D" id="1.20.58.400">
    <property type="entry name" value="t-snare proteins"/>
    <property type="match status" value="1"/>
</dbReference>
<dbReference type="Proteomes" id="UP001515480">
    <property type="component" value="Unassembled WGS sequence"/>
</dbReference>
<evidence type="ECO:0000313" key="12">
    <source>
        <dbReference type="EMBL" id="KAL1521345.1"/>
    </source>
</evidence>
<reference evidence="12 13" key="1">
    <citation type="journal article" date="2024" name="Science">
        <title>Giant polyketide synthase enzymes in the biosynthesis of giant marine polyether toxins.</title>
        <authorList>
            <person name="Fallon T.R."/>
            <person name="Shende V.V."/>
            <person name="Wierzbicki I.H."/>
            <person name="Pendleton A.L."/>
            <person name="Watervoot N.F."/>
            <person name="Auber R.P."/>
            <person name="Gonzalez D.J."/>
            <person name="Wisecaver J.H."/>
            <person name="Moore B.S."/>
        </authorList>
    </citation>
    <scope>NUCLEOTIDE SEQUENCE [LARGE SCALE GENOMIC DNA]</scope>
    <source>
        <strain evidence="12 13">12B1</strain>
    </source>
</reference>
<dbReference type="GO" id="GO:0031902">
    <property type="term" value="C:late endosome membrane"/>
    <property type="evidence" value="ECO:0007669"/>
    <property type="project" value="TreeGrafter"/>
</dbReference>
<dbReference type="CDD" id="cd15862">
    <property type="entry name" value="SNARE_Vti1"/>
    <property type="match status" value="1"/>
</dbReference>
<protein>
    <recommendedName>
        <fullName evidence="11">Vesicle transport v-SNARE N-terminal domain-containing protein</fullName>
    </recommendedName>
</protein>
<evidence type="ECO:0000256" key="4">
    <source>
        <dbReference type="ARBA" id="ARBA00022692"/>
    </source>
</evidence>
<dbReference type="InterPro" id="IPR007705">
    <property type="entry name" value="Vesicle_trsprt_v-SNARE_N"/>
</dbReference>
<keyword evidence="13" id="KW-1185">Reference proteome</keyword>